<name>A0A060X172_ONCMY</name>
<protein>
    <recommendedName>
        <fullName evidence="5">Coiled-coil domain-containing protein 15</fullName>
    </recommendedName>
</protein>
<dbReference type="PANTHER" id="PTHR14817">
    <property type="entry name" value="COILED-COIL DOMAIN-CONTAINING PROTEIN 15"/>
    <property type="match status" value="1"/>
</dbReference>
<dbReference type="InterPro" id="IPR037693">
    <property type="entry name" value="CCDC15"/>
</dbReference>
<dbReference type="AlphaFoldDB" id="A0A060X172"/>
<sequence length="525" mass="61328">MPSIINPKVKGTTKVSISGITVHAQSKHCHRNNVLAERNQAVAPVGAWVESGQDCQDEHPNVRALLTEELQMEIQREKEESLRRFQEEVRRRVAQQAQIRKRWQLQKSCEMAEQEGRVLQQSSDAAQRLTPRKNPCPYSPERELAICSPNSCWVRAQGYDSSNRENMTDQQTHQLSKVTRQVRHRLASCQTVRDGEVMSELPGGIWKVYPTRDEEEDIPLIGQHDSPLQNFDPHEGHRSKTVTFDNNPVCHHKCSLFDTSPISKRSHFPKPHTVNSPVTHMLLFSEPYPAGHSNDLSTDHRATQVLWPQEDQEELKRQGQSQFLMYRRLFMDIEREQVKEHQRHRKHLRRIGRIKAEKEQTRLEEERRLERLRQLEEDRLEMAEREFLILERLRLEEEERAEVLEKKERAKKDKEATRYIEALRAQMKERIVLENTELPPLCCCGDSFWDSHPDTCANNCVFYNNPKAYVQALRSALLSCDLKDRSHSTHQRASARRIASMHALSPRKETTAHRKLATSQRNKKK</sequence>
<dbReference type="STRING" id="8022.A0A060X172"/>
<evidence type="ECO:0000313" key="3">
    <source>
        <dbReference type="EMBL" id="CDQ73196.1"/>
    </source>
</evidence>
<keyword evidence="1" id="KW-0175">Coiled coil</keyword>
<feature type="compositionally biased region" description="Basic residues" evidence="2">
    <location>
        <begin position="513"/>
        <end position="525"/>
    </location>
</feature>
<evidence type="ECO:0008006" key="5">
    <source>
        <dbReference type="Google" id="ProtNLM"/>
    </source>
</evidence>
<dbReference type="Proteomes" id="UP000193380">
    <property type="component" value="Unassembled WGS sequence"/>
</dbReference>
<dbReference type="EMBL" id="FR904886">
    <property type="protein sequence ID" value="CDQ73196.1"/>
    <property type="molecule type" value="Genomic_DNA"/>
</dbReference>
<accession>A0A060X172</accession>
<feature type="coiled-coil region" evidence="1">
    <location>
        <begin position="355"/>
        <end position="414"/>
    </location>
</feature>
<dbReference type="GO" id="GO:0005813">
    <property type="term" value="C:centrosome"/>
    <property type="evidence" value="ECO:0007669"/>
    <property type="project" value="TreeGrafter"/>
</dbReference>
<proteinExistence type="predicted"/>
<dbReference type="PANTHER" id="PTHR14817:SF2">
    <property type="entry name" value="COILED-COIL DOMAIN-CONTAINING PROTEIN 15"/>
    <property type="match status" value="1"/>
</dbReference>
<feature type="region of interest" description="Disordered" evidence="2">
    <location>
        <begin position="506"/>
        <end position="525"/>
    </location>
</feature>
<gene>
    <name evidence="3" type="ORF">GSONMT00044568001</name>
</gene>
<reference evidence="3" key="1">
    <citation type="journal article" date="2014" name="Nat. Commun.">
        <title>The rainbow trout genome provides novel insights into evolution after whole-genome duplication in vertebrates.</title>
        <authorList>
            <person name="Berthelot C."/>
            <person name="Brunet F."/>
            <person name="Chalopin D."/>
            <person name="Juanchich A."/>
            <person name="Bernard M."/>
            <person name="Noel B."/>
            <person name="Bento P."/>
            <person name="Da Silva C."/>
            <person name="Labadie K."/>
            <person name="Alberti A."/>
            <person name="Aury J.M."/>
            <person name="Louis A."/>
            <person name="Dehais P."/>
            <person name="Bardou P."/>
            <person name="Montfort J."/>
            <person name="Klopp C."/>
            <person name="Cabau C."/>
            <person name="Gaspin C."/>
            <person name="Thorgaard G.H."/>
            <person name="Boussaha M."/>
            <person name="Quillet E."/>
            <person name="Guyomard R."/>
            <person name="Galiana D."/>
            <person name="Bobe J."/>
            <person name="Volff J.N."/>
            <person name="Genet C."/>
            <person name="Wincker P."/>
            <person name="Jaillon O."/>
            <person name="Roest Crollius H."/>
            <person name="Guiguen Y."/>
        </authorList>
    </citation>
    <scope>NUCLEOTIDE SEQUENCE [LARGE SCALE GENOMIC DNA]</scope>
</reference>
<organism evidence="3 4">
    <name type="scientific">Oncorhynchus mykiss</name>
    <name type="common">Rainbow trout</name>
    <name type="synonym">Salmo gairdneri</name>
    <dbReference type="NCBI Taxonomy" id="8022"/>
    <lineage>
        <taxon>Eukaryota</taxon>
        <taxon>Metazoa</taxon>
        <taxon>Chordata</taxon>
        <taxon>Craniata</taxon>
        <taxon>Vertebrata</taxon>
        <taxon>Euteleostomi</taxon>
        <taxon>Actinopterygii</taxon>
        <taxon>Neopterygii</taxon>
        <taxon>Teleostei</taxon>
        <taxon>Protacanthopterygii</taxon>
        <taxon>Salmoniformes</taxon>
        <taxon>Salmonidae</taxon>
        <taxon>Salmoninae</taxon>
        <taxon>Oncorhynchus</taxon>
    </lineage>
</organism>
<evidence type="ECO:0000256" key="2">
    <source>
        <dbReference type="SAM" id="MobiDB-lite"/>
    </source>
</evidence>
<reference evidence="3" key="2">
    <citation type="submission" date="2014-03" db="EMBL/GenBank/DDBJ databases">
        <authorList>
            <person name="Genoscope - CEA"/>
        </authorList>
    </citation>
    <scope>NUCLEOTIDE SEQUENCE</scope>
</reference>
<evidence type="ECO:0000256" key="1">
    <source>
        <dbReference type="SAM" id="Coils"/>
    </source>
</evidence>
<evidence type="ECO:0000313" key="4">
    <source>
        <dbReference type="Proteomes" id="UP000193380"/>
    </source>
</evidence>
<dbReference type="PaxDb" id="8022-A0A060X172"/>